<protein>
    <submittedName>
        <fullName evidence="1">Uncharacterized protein</fullName>
    </submittedName>
</protein>
<dbReference type="Proteomes" id="UP000224963">
    <property type="component" value="Segment"/>
</dbReference>
<evidence type="ECO:0000313" key="2">
    <source>
        <dbReference type="Proteomes" id="UP000224963"/>
    </source>
</evidence>
<keyword evidence="2" id="KW-1185">Reference proteome</keyword>
<reference evidence="1 2" key="1">
    <citation type="journal article" date="2016" name="FEMS Microbiol. Lett.">
        <title>Characterization of LysPBC4, a novel Bacillus cereus-specific endolysin of bacteriophage PBC4.</title>
        <authorList>
            <person name="Na H."/>
            <person name="Kong M."/>
            <person name="Ryu S."/>
        </authorList>
    </citation>
    <scope>NUCLEOTIDE SEQUENCE [LARGE SCALE GENOMIC DNA]</scope>
</reference>
<evidence type="ECO:0000313" key="1">
    <source>
        <dbReference type="EMBL" id="AKQ08282.1"/>
    </source>
</evidence>
<proteinExistence type="predicted"/>
<accession>A0A1D6X8B7</accession>
<name>A0A1D6X8B7_9CAUD</name>
<dbReference type="EMBL" id="KT070866">
    <property type="protein sequence ID" value="AKQ08282.1"/>
    <property type="molecule type" value="Genomic_DNA"/>
</dbReference>
<gene>
    <name evidence="1" type="ORF">PBC4_090</name>
</gene>
<sequence length="249" mass="29096">MKEFEKDVRRNATEIEGFSDADFLEACKEADSKEKPKTKVQIVEEIVSKYNEEIVAKIVGCFSSIEVKERTLEMFRNKEIERLAKRLNKDDLLWILNELMWVEVLTEEAPATEVFENNEVAVTQENEVPTFTQILTHVQENLTDLKILITGKNYFTVENEKGYRAYFEIPVYGSNYENPNYYKGFHFGTCHKPNKNTGTGYEHKFLQYNATIDEITTALYQTLDRSEYNIIMGKEKMDTREPHSSGKYF</sequence>
<organism evidence="1 2">
    <name type="scientific">Bacillus phage PBC4</name>
    <dbReference type="NCBI Taxonomy" id="1675028"/>
    <lineage>
        <taxon>Viruses</taxon>
        <taxon>Duplodnaviria</taxon>
        <taxon>Heunggongvirae</taxon>
        <taxon>Uroviricota</taxon>
        <taxon>Caudoviricetes</taxon>
        <taxon>Sejongvirinae</taxon>
        <taxon>Yihwangvirus</taxon>
        <taxon>Yihwangvirus PBC4</taxon>
    </lineage>
</organism>